<reference evidence="2 3" key="1">
    <citation type="submission" date="2017-04" db="EMBL/GenBank/DDBJ databases">
        <title>Genome Sequence of the Model Brown-Rot Fungus Postia placenta SB12.</title>
        <authorList>
            <consortium name="DOE Joint Genome Institute"/>
            <person name="Gaskell J."/>
            <person name="Kersten P."/>
            <person name="Larrondo L.F."/>
            <person name="Canessa P."/>
            <person name="Martinez D."/>
            <person name="Hibbett D."/>
            <person name="Schmoll M."/>
            <person name="Kubicek C.P."/>
            <person name="Martinez A.T."/>
            <person name="Yadav J."/>
            <person name="Master E."/>
            <person name="Magnuson J.K."/>
            <person name="James T."/>
            <person name="Yaver D."/>
            <person name="Berka R."/>
            <person name="Labutti K."/>
            <person name="Lipzen A."/>
            <person name="Aerts A."/>
            <person name="Barry K."/>
            <person name="Henrissat B."/>
            <person name="Blanchette R."/>
            <person name="Grigoriev I."/>
            <person name="Cullen D."/>
        </authorList>
    </citation>
    <scope>NUCLEOTIDE SEQUENCE [LARGE SCALE GENOMIC DNA]</scope>
    <source>
        <strain evidence="2 3">MAD-698-R-SB12</strain>
    </source>
</reference>
<dbReference type="RefSeq" id="XP_024344018.1">
    <property type="nucleotide sequence ID" value="XM_024488386.1"/>
</dbReference>
<gene>
    <name evidence="2" type="ORF">POSPLADRAFT_1175978</name>
</gene>
<evidence type="ECO:0000313" key="2">
    <source>
        <dbReference type="EMBL" id="OSX67224.1"/>
    </source>
</evidence>
<sequence length="247" mass="26885">MSPESKSTLGAKLMLDELDDGTSGNAARSSKESPRPDGTGEDGGGGRSAEGGMLLRGGSCTLEDDALRTTTNGRVELGDTGESVLVTVDERDRLKITGEGDGALDEGVVAIVIPLALAGCPRERGRKKWLLLGGGSLRRFWGSLVTVDEEEEFEPGVCRRECSCSGTNIGTSLPRREFCRNRSDPLLKRYNARAHLRDGPSRGDVSREDWPSEECPWEFDDEDPYDMRLWNMVSLVLQLGSSMEVSE</sequence>
<organism evidence="2 3">
    <name type="scientific">Postia placenta MAD-698-R-SB12</name>
    <dbReference type="NCBI Taxonomy" id="670580"/>
    <lineage>
        <taxon>Eukaryota</taxon>
        <taxon>Fungi</taxon>
        <taxon>Dikarya</taxon>
        <taxon>Basidiomycota</taxon>
        <taxon>Agaricomycotina</taxon>
        <taxon>Agaricomycetes</taxon>
        <taxon>Polyporales</taxon>
        <taxon>Adustoporiaceae</taxon>
        <taxon>Rhodonia</taxon>
    </lineage>
</organism>
<keyword evidence="3" id="KW-1185">Reference proteome</keyword>
<dbReference type="Proteomes" id="UP000194127">
    <property type="component" value="Unassembled WGS sequence"/>
</dbReference>
<evidence type="ECO:0000256" key="1">
    <source>
        <dbReference type="SAM" id="MobiDB-lite"/>
    </source>
</evidence>
<dbReference type="EMBL" id="KZ110591">
    <property type="protein sequence ID" value="OSX67224.1"/>
    <property type="molecule type" value="Genomic_DNA"/>
</dbReference>
<dbReference type="GeneID" id="36333335"/>
<protein>
    <submittedName>
        <fullName evidence="2">Uncharacterized protein</fullName>
    </submittedName>
</protein>
<accession>A0A1X6NF48</accession>
<dbReference type="OrthoDB" id="10305566at2759"/>
<dbReference type="AlphaFoldDB" id="A0A1X6NF48"/>
<feature type="region of interest" description="Disordered" evidence="1">
    <location>
        <begin position="1"/>
        <end position="62"/>
    </location>
</feature>
<name>A0A1X6NF48_9APHY</name>
<proteinExistence type="predicted"/>
<evidence type="ECO:0000313" key="3">
    <source>
        <dbReference type="Proteomes" id="UP000194127"/>
    </source>
</evidence>